<dbReference type="OMA" id="GKELQWV"/>
<dbReference type="RefSeq" id="XP_017308931.1">
    <property type="nucleotide sequence ID" value="XM_017453442.3"/>
</dbReference>
<evidence type="ECO:0000256" key="1">
    <source>
        <dbReference type="ARBA" id="ARBA00008535"/>
    </source>
</evidence>
<dbReference type="KEGG" id="ipu:108256505"/>
<dbReference type="PANTHER" id="PTHR10903">
    <property type="entry name" value="GTPASE, IMAP FAMILY MEMBER-RELATED"/>
    <property type="match status" value="1"/>
</dbReference>
<dbReference type="InterPro" id="IPR006703">
    <property type="entry name" value="G_AIG1"/>
</dbReference>
<dbReference type="GeneID" id="108256505"/>
<dbReference type="SUPFAM" id="SSF52540">
    <property type="entry name" value="P-loop containing nucleoside triphosphate hydrolases"/>
    <property type="match status" value="1"/>
</dbReference>
<protein>
    <submittedName>
        <fullName evidence="7">GTPase IMAP family member 4</fullName>
    </submittedName>
</protein>
<dbReference type="PROSITE" id="PS51720">
    <property type="entry name" value="G_AIG1"/>
    <property type="match status" value="1"/>
</dbReference>
<dbReference type="CTD" id="55303"/>
<evidence type="ECO:0000256" key="3">
    <source>
        <dbReference type="ARBA" id="ARBA00023134"/>
    </source>
</evidence>
<dbReference type="Pfam" id="PF04548">
    <property type="entry name" value="AIG1"/>
    <property type="match status" value="1"/>
</dbReference>
<dbReference type="CDD" id="cd01852">
    <property type="entry name" value="AIG1"/>
    <property type="match status" value="1"/>
</dbReference>
<dbReference type="AlphaFoldDB" id="A0A2D0PU31"/>
<name>A0A2D0PU31_ICTPU</name>
<evidence type="ECO:0000313" key="6">
    <source>
        <dbReference type="Proteomes" id="UP000221080"/>
    </source>
</evidence>
<keyword evidence="3" id="KW-0342">GTP-binding</keyword>
<dbReference type="InterPro" id="IPR027417">
    <property type="entry name" value="P-loop_NTPase"/>
</dbReference>
<dbReference type="PANTHER" id="PTHR10903:SF168">
    <property type="entry name" value="GTPASE IMAP FAMILY MEMBER 4-RELATED"/>
    <property type="match status" value="1"/>
</dbReference>
<feature type="domain" description="AIG1-type G" evidence="5">
    <location>
        <begin position="30"/>
        <end position="228"/>
    </location>
</feature>
<feature type="compositionally biased region" description="Basic and acidic residues" evidence="4">
    <location>
        <begin position="242"/>
        <end position="251"/>
    </location>
</feature>
<reference evidence="7" key="2">
    <citation type="submission" date="2025-08" db="UniProtKB">
        <authorList>
            <consortium name="RefSeq"/>
        </authorList>
    </citation>
    <scope>IDENTIFICATION</scope>
    <source>
        <tissue evidence="7">Blood</tissue>
    </source>
</reference>
<dbReference type="FunFam" id="3.40.50.300:FF:001756">
    <property type="entry name" value="Si:dkey-185m8.2"/>
    <property type="match status" value="1"/>
</dbReference>
<keyword evidence="6" id="KW-1185">Reference proteome</keyword>
<dbReference type="GO" id="GO:0005525">
    <property type="term" value="F:GTP binding"/>
    <property type="evidence" value="ECO:0007669"/>
    <property type="project" value="UniProtKB-KW"/>
</dbReference>
<dbReference type="InterPro" id="IPR045058">
    <property type="entry name" value="GIMA/IAN/Toc"/>
</dbReference>
<sequence length="279" mass="31714">MMESNKSTESSGNDHFDPEEEKKLAASNHLSELRFILLGWRWPGKSLTGNTILGREEFRLERAAEFSVKRDAERHGRKLTVVDTPGWFSAQTTPTAYQQEMTRSLSMCSPGPHAFLLVVPVGMFTDTDRARIEENLVLFGESVWRHTIVVFTWAEVLKNMPIERHIRRQGSALQWVLEKCKKRYHVVNNDAFNENTQVPQLIEKVEKMVAEEGGHFKPMTEEDKAQNPVAAEATDENSNPNEVKEKHELGARPKQSCYFSSVQIVDGGSPHNLMEGFSD</sequence>
<feature type="compositionally biased region" description="Polar residues" evidence="4">
    <location>
        <begin position="1"/>
        <end position="11"/>
    </location>
</feature>
<gene>
    <name evidence="7" type="primary">gimap4</name>
</gene>
<proteinExistence type="inferred from homology"/>
<feature type="region of interest" description="Disordered" evidence="4">
    <location>
        <begin position="1"/>
        <end position="21"/>
    </location>
</feature>
<evidence type="ECO:0000313" key="7">
    <source>
        <dbReference type="RefSeq" id="XP_017308931.1"/>
    </source>
</evidence>
<feature type="region of interest" description="Disordered" evidence="4">
    <location>
        <begin position="217"/>
        <end position="251"/>
    </location>
</feature>
<keyword evidence="2" id="KW-0547">Nucleotide-binding</keyword>
<accession>A0A2D0PU31</accession>
<dbReference type="OrthoDB" id="8954335at2759"/>
<evidence type="ECO:0000256" key="4">
    <source>
        <dbReference type="SAM" id="MobiDB-lite"/>
    </source>
</evidence>
<dbReference type="Gene3D" id="3.40.50.300">
    <property type="entry name" value="P-loop containing nucleotide triphosphate hydrolases"/>
    <property type="match status" value="1"/>
</dbReference>
<dbReference type="Proteomes" id="UP000221080">
    <property type="component" value="Chromosome 23"/>
</dbReference>
<organism evidence="6 7">
    <name type="scientific">Ictalurus punctatus</name>
    <name type="common">Channel catfish</name>
    <name type="synonym">Silurus punctatus</name>
    <dbReference type="NCBI Taxonomy" id="7998"/>
    <lineage>
        <taxon>Eukaryota</taxon>
        <taxon>Metazoa</taxon>
        <taxon>Chordata</taxon>
        <taxon>Craniata</taxon>
        <taxon>Vertebrata</taxon>
        <taxon>Euteleostomi</taxon>
        <taxon>Actinopterygii</taxon>
        <taxon>Neopterygii</taxon>
        <taxon>Teleostei</taxon>
        <taxon>Ostariophysi</taxon>
        <taxon>Siluriformes</taxon>
        <taxon>Ictaluridae</taxon>
        <taxon>Ictalurus</taxon>
    </lineage>
</organism>
<comment type="similarity">
    <text evidence="1">Belongs to the TRAFAC class TrmE-Era-EngA-EngB-Septin-like GTPase superfamily. AIG1/Toc34/Toc159-like paraseptin GTPase family. IAN subfamily.</text>
</comment>
<evidence type="ECO:0000259" key="5">
    <source>
        <dbReference type="PROSITE" id="PS51720"/>
    </source>
</evidence>
<reference evidence="6" key="1">
    <citation type="journal article" date="2016" name="Nat. Commun.">
        <title>The channel catfish genome sequence provides insights into the evolution of scale formation in teleosts.</title>
        <authorList>
            <person name="Liu Z."/>
            <person name="Liu S."/>
            <person name="Yao J."/>
            <person name="Bao L."/>
            <person name="Zhang J."/>
            <person name="Li Y."/>
            <person name="Jiang C."/>
            <person name="Sun L."/>
            <person name="Wang R."/>
            <person name="Zhang Y."/>
            <person name="Zhou T."/>
            <person name="Zeng Q."/>
            <person name="Fu Q."/>
            <person name="Gao S."/>
            <person name="Li N."/>
            <person name="Koren S."/>
            <person name="Jiang Y."/>
            <person name="Zimin A."/>
            <person name="Xu P."/>
            <person name="Phillippy A.M."/>
            <person name="Geng X."/>
            <person name="Song L."/>
            <person name="Sun F."/>
            <person name="Li C."/>
            <person name="Wang X."/>
            <person name="Chen A."/>
            <person name="Jin Y."/>
            <person name="Yuan Z."/>
            <person name="Yang Y."/>
            <person name="Tan S."/>
            <person name="Peatman E."/>
            <person name="Lu J."/>
            <person name="Qin Z."/>
            <person name="Dunham R."/>
            <person name="Li Z."/>
            <person name="Sonstegard T."/>
            <person name="Feng J."/>
            <person name="Danzmann R.G."/>
            <person name="Schroeder S."/>
            <person name="Scheffler B."/>
            <person name="Duke M.V."/>
            <person name="Ballard L."/>
            <person name="Kucuktas H."/>
            <person name="Kaltenboeck L."/>
            <person name="Liu H."/>
            <person name="Armbruster J."/>
            <person name="Xie Y."/>
            <person name="Kirby M.L."/>
            <person name="Tian Y."/>
            <person name="Flanagan M.E."/>
            <person name="Mu W."/>
            <person name="Waldbieser G.C."/>
        </authorList>
    </citation>
    <scope>NUCLEOTIDE SEQUENCE [LARGE SCALE GENOMIC DNA]</scope>
    <source>
        <strain evidence="6">SDA103</strain>
    </source>
</reference>
<evidence type="ECO:0000256" key="2">
    <source>
        <dbReference type="ARBA" id="ARBA00022741"/>
    </source>
</evidence>
<feature type="compositionally biased region" description="Basic and acidic residues" evidence="4">
    <location>
        <begin position="12"/>
        <end position="21"/>
    </location>
</feature>